<dbReference type="Gene3D" id="1.25.40.570">
    <property type="match status" value="1"/>
</dbReference>
<evidence type="ECO:0000256" key="3">
    <source>
        <dbReference type="ARBA" id="ARBA00022490"/>
    </source>
</evidence>
<accession>A0A0L6UN86</accession>
<proteinExistence type="predicted"/>
<dbReference type="STRING" id="27349.A0A0L6UN86"/>
<reference evidence="8 9" key="1">
    <citation type="submission" date="2015-08" db="EMBL/GenBank/DDBJ databases">
        <title>Next Generation Sequencing and Analysis of the Genome of Puccinia sorghi L Schw, the Causal Agent of Maize Common Rust.</title>
        <authorList>
            <person name="Rochi L."/>
            <person name="Burguener G."/>
            <person name="Darino M."/>
            <person name="Turjanski A."/>
            <person name="Kreff E."/>
            <person name="Dieguez M.J."/>
            <person name="Sacco F."/>
        </authorList>
    </citation>
    <scope>NUCLEOTIDE SEQUENCE [LARGE SCALE GENOMIC DNA]</scope>
    <source>
        <strain evidence="8 9">RO10H11247</strain>
    </source>
</reference>
<evidence type="ECO:0000256" key="1">
    <source>
        <dbReference type="ARBA" id="ARBA00004123"/>
    </source>
</evidence>
<dbReference type="InterPro" id="IPR019585">
    <property type="entry name" value="Rpn7/CSN1"/>
</dbReference>
<evidence type="ECO:0000256" key="6">
    <source>
        <dbReference type="SAM" id="MobiDB-lite"/>
    </source>
</evidence>
<comment type="caution">
    <text evidence="8">The sequence shown here is derived from an EMBL/GenBank/DDBJ whole genome shotgun (WGS) entry which is preliminary data.</text>
</comment>
<evidence type="ECO:0000259" key="7">
    <source>
        <dbReference type="Pfam" id="PF10602"/>
    </source>
</evidence>
<feature type="region of interest" description="Disordered" evidence="6">
    <location>
        <begin position="165"/>
        <end position="186"/>
    </location>
</feature>
<dbReference type="GO" id="GO:0008180">
    <property type="term" value="C:COP9 signalosome"/>
    <property type="evidence" value="ECO:0007669"/>
    <property type="project" value="UniProtKB-KW"/>
</dbReference>
<dbReference type="EMBL" id="LAVV01009790">
    <property type="protein sequence ID" value="KNZ49984.1"/>
    <property type="molecule type" value="Genomic_DNA"/>
</dbReference>
<dbReference type="GO" id="GO:0005737">
    <property type="term" value="C:cytoplasm"/>
    <property type="evidence" value="ECO:0007669"/>
    <property type="project" value="UniProtKB-SubCell"/>
</dbReference>
<evidence type="ECO:0000313" key="9">
    <source>
        <dbReference type="Proteomes" id="UP000037035"/>
    </source>
</evidence>
<dbReference type="VEuPathDB" id="FungiDB:VP01_465g7"/>
<evidence type="ECO:0000256" key="4">
    <source>
        <dbReference type="ARBA" id="ARBA00022790"/>
    </source>
</evidence>
<keyword evidence="3" id="KW-0963">Cytoplasm</keyword>
<gene>
    <name evidence="8" type="ORF">VP01_465g7</name>
</gene>
<comment type="subcellular location">
    <subcellularLocation>
        <location evidence="2">Cytoplasm</location>
    </subcellularLocation>
    <subcellularLocation>
        <location evidence="1">Nucleus</location>
    </subcellularLocation>
</comment>
<dbReference type="Pfam" id="PF10602">
    <property type="entry name" value="RPN7"/>
    <property type="match status" value="1"/>
</dbReference>
<organism evidence="8 9">
    <name type="scientific">Puccinia sorghi</name>
    <dbReference type="NCBI Taxonomy" id="27349"/>
    <lineage>
        <taxon>Eukaryota</taxon>
        <taxon>Fungi</taxon>
        <taxon>Dikarya</taxon>
        <taxon>Basidiomycota</taxon>
        <taxon>Pucciniomycotina</taxon>
        <taxon>Pucciniomycetes</taxon>
        <taxon>Pucciniales</taxon>
        <taxon>Pucciniaceae</taxon>
        <taxon>Puccinia</taxon>
    </lineage>
</organism>
<evidence type="ECO:0000313" key="8">
    <source>
        <dbReference type="EMBL" id="KNZ49984.1"/>
    </source>
</evidence>
<sequence length="413" mass="45574">MSCGPISLAAYELALEQIMECTWDITLYKDTLTAYNSIAIPNNLPPLSENSLWIQSTLDQINASLARLENNLKLHTTNCIKDGIRSSYQELGGHYRKVGDLANAHRAYTKAREQATTALHAAQLSLASLDLALDAQNFKLAQSHAAKAQGALDTLVGSLELNKAAKSIKPGPPSSSHISATLGKPDGMDATEKDIERWTERVNLVNALTSLAMGDFGRAMRHFLKVGREAGEKSDHEELLATGHDIGIYVTLCGLAYLDRQSLKDGLMDKMEMRWVLDSEPQLRRILNLFRENKYGEVFSYLEACMERAIGQYFRSFTAARLSRACLVFGWSMEELEGRLARCIRGGQLAGCKLDLAEGVLRARQKTGRQSVVQEVLLSAGRIEREQKGALGRLSLIGADLLVRESHEPAERG</sequence>
<keyword evidence="4" id="KW-0736">Signalosome</keyword>
<dbReference type="InterPro" id="IPR045135">
    <property type="entry name" value="Rpn7_N"/>
</dbReference>
<dbReference type="PANTHER" id="PTHR14145">
    <property type="entry name" value="26S PROTESOME SUBUNIT 6"/>
    <property type="match status" value="1"/>
</dbReference>
<evidence type="ECO:0000256" key="5">
    <source>
        <dbReference type="ARBA" id="ARBA00023242"/>
    </source>
</evidence>
<dbReference type="OrthoDB" id="422427at2759"/>
<name>A0A0L6UN86_9BASI</name>
<evidence type="ECO:0000256" key="2">
    <source>
        <dbReference type="ARBA" id="ARBA00004496"/>
    </source>
</evidence>
<dbReference type="AlphaFoldDB" id="A0A0L6UN86"/>
<feature type="domain" description="26S proteasome regulatory subunit Rpn7 N-terminal" evidence="7">
    <location>
        <begin position="53"/>
        <end position="265"/>
    </location>
</feature>
<dbReference type="PANTHER" id="PTHR14145:SF2">
    <property type="entry name" value="COP9 SIGNALOSOME COMPLEX SUBUNIT 1"/>
    <property type="match status" value="1"/>
</dbReference>
<dbReference type="Proteomes" id="UP000037035">
    <property type="component" value="Unassembled WGS sequence"/>
</dbReference>
<keyword evidence="5" id="KW-0539">Nucleus</keyword>
<keyword evidence="9" id="KW-1185">Reference proteome</keyword>
<protein>
    <recommendedName>
        <fullName evidence="7">26S proteasome regulatory subunit Rpn7 N-terminal domain-containing protein</fullName>
    </recommendedName>
</protein>